<feature type="domain" description="Rhodanese" evidence="1">
    <location>
        <begin position="18"/>
        <end position="123"/>
    </location>
</feature>
<dbReference type="InterPro" id="IPR052367">
    <property type="entry name" value="Thiosulfate_ST/Rhodanese-like"/>
</dbReference>
<dbReference type="InterPro" id="IPR036873">
    <property type="entry name" value="Rhodanese-like_dom_sf"/>
</dbReference>
<dbReference type="PROSITE" id="PS50206">
    <property type="entry name" value="RHODANESE_3"/>
    <property type="match status" value="1"/>
</dbReference>
<dbReference type="AlphaFoldDB" id="A0A0M4L4N4"/>
<dbReference type="EMBL" id="CP006911">
    <property type="protein sequence ID" value="ALE02208.1"/>
    <property type="molecule type" value="Genomic_DNA"/>
</dbReference>
<reference evidence="2 3" key="1">
    <citation type="journal article" date="2015" name="Genome Announc.">
        <title>Genome Sequence of 'Candidatus Thioglobus singularis' Strain PS1, a Mixotroph from the SUP05 Clade of Marine Gammaproteobacteria.</title>
        <authorList>
            <person name="Marshall K.T."/>
            <person name="Morris R.M."/>
        </authorList>
    </citation>
    <scope>NUCLEOTIDE SEQUENCE [LARGE SCALE GENOMIC DNA]</scope>
    <source>
        <strain evidence="2 3">PS1</strain>
    </source>
</reference>
<sequence length="137" mass="15381">MEYKRNLLPKMAIDRLNENPDAVLIDVRTSAEHKYVGFPKNSILIPWFDEPDLNSDPSAFCEAVNNHLSDRSDILGTELILICRSGFRSNEALKCLQSNGFTCVSHVASGFEGDLDENDHRGNLNGWRNDGMPWSQG</sequence>
<evidence type="ECO:0000313" key="2">
    <source>
        <dbReference type="EMBL" id="ALE02208.1"/>
    </source>
</evidence>
<organism evidence="2 3">
    <name type="scientific">Candidatus Pseudothioglobus singularis PS1</name>
    <dbReference type="NCBI Taxonomy" id="1125411"/>
    <lineage>
        <taxon>Bacteria</taxon>
        <taxon>Pseudomonadati</taxon>
        <taxon>Pseudomonadota</taxon>
        <taxon>Gammaproteobacteria</taxon>
        <taxon>Candidatus Pseudothioglobaceae</taxon>
        <taxon>Candidatus Pseudothioglobus</taxon>
    </lineage>
</organism>
<keyword evidence="3" id="KW-1185">Reference proteome</keyword>
<evidence type="ECO:0000313" key="3">
    <source>
        <dbReference type="Proteomes" id="UP000068905"/>
    </source>
</evidence>
<dbReference type="STRING" id="1125411.W908_06490"/>
<dbReference type="Gene3D" id="3.40.250.10">
    <property type="entry name" value="Rhodanese-like domain"/>
    <property type="match status" value="1"/>
</dbReference>
<dbReference type="SMART" id="SM00450">
    <property type="entry name" value="RHOD"/>
    <property type="match status" value="1"/>
</dbReference>
<dbReference type="Pfam" id="PF00581">
    <property type="entry name" value="Rhodanese"/>
    <property type="match status" value="1"/>
</dbReference>
<dbReference type="Proteomes" id="UP000068905">
    <property type="component" value="Chromosome"/>
</dbReference>
<proteinExistence type="predicted"/>
<name>A0A0M4L4N4_9GAMM</name>
<dbReference type="PANTHER" id="PTHR45431:SF3">
    <property type="entry name" value="RHODANESE-LIKE DOMAIN-CONTAINING PROTEIN 15, CHLOROPLASTIC"/>
    <property type="match status" value="1"/>
</dbReference>
<accession>A0A0M4L4N4</accession>
<dbReference type="InterPro" id="IPR001763">
    <property type="entry name" value="Rhodanese-like_dom"/>
</dbReference>
<gene>
    <name evidence="2" type="ORF">W908_06490</name>
</gene>
<evidence type="ECO:0000259" key="1">
    <source>
        <dbReference type="PROSITE" id="PS50206"/>
    </source>
</evidence>
<dbReference type="GO" id="GO:0016740">
    <property type="term" value="F:transferase activity"/>
    <property type="evidence" value="ECO:0007669"/>
    <property type="project" value="UniProtKB-KW"/>
</dbReference>
<dbReference type="PANTHER" id="PTHR45431">
    <property type="entry name" value="RHODANESE-LIKE DOMAIN-CONTAINING PROTEIN 15, CHLOROPLASTIC"/>
    <property type="match status" value="1"/>
</dbReference>
<protein>
    <submittedName>
        <fullName evidence="2">Sulfurtransferase</fullName>
    </submittedName>
</protein>
<dbReference type="OrthoDB" id="9789585at2"/>
<dbReference type="KEGG" id="tsn:W908_06490"/>
<dbReference type="RefSeq" id="WP_053820417.1">
    <property type="nucleotide sequence ID" value="NZ_CP006911.1"/>
</dbReference>
<keyword evidence="2" id="KW-0808">Transferase</keyword>
<dbReference type="SUPFAM" id="SSF52821">
    <property type="entry name" value="Rhodanese/Cell cycle control phosphatase"/>
    <property type="match status" value="1"/>
</dbReference>